<dbReference type="OrthoDB" id="1272370at2"/>
<organism evidence="2 3">
    <name type="scientific">Rufibacter latericius</name>
    <dbReference type="NCBI Taxonomy" id="2487040"/>
    <lineage>
        <taxon>Bacteria</taxon>
        <taxon>Pseudomonadati</taxon>
        <taxon>Bacteroidota</taxon>
        <taxon>Cytophagia</taxon>
        <taxon>Cytophagales</taxon>
        <taxon>Hymenobacteraceae</taxon>
        <taxon>Rufibacter</taxon>
    </lineage>
</organism>
<evidence type="ECO:0008006" key="4">
    <source>
        <dbReference type="Google" id="ProtNLM"/>
    </source>
</evidence>
<accession>A0A3M9ML80</accession>
<reference evidence="2 3" key="1">
    <citation type="submission" date="2018-11" db="EMBL/GenBank/DDBJ databases">
        <title>Rufibacter latericius sp. nov., isolated from water in Baiyang Lake.</title>
        <authorList>
            <person name="Yang Y."/>
        </authorList>
    </citation>
    <scope>NUCLEOTIDE SEQUENCE [LARGE SCALE GENOMIC DNA]</scope>
    <source>
        <strain evidence="2 3">R-22-1c-1</strain>
    </source>
</reference>
<feature type="coiled-coil region" evidence="1">
    <location>
        <begin position="1"/>
        <end position="35"/>
    </location>
</feature>
<proteinExistence type="predicted"/>
<comment type="caution">
    <text evidence="2">The sequence shown here is derived from an EMBL/GenBank/DDBJ whole genome shotgun (WGS) entry which is preliminary data.</text>
</comment>
<protein>
    <recommendedName>
        <fullName evidence="4">HEPN AbiU2-like domain-containing protein</fullName>
    </recommendedName>
</protein>
<dbReference type="EMBL" id="RJJD01000008">
    <property type="protein sequence ID" value="RNI25955.1"/>
    <property type="molecule type" value="Genomic_DNA"/>
</dbReference>
<gene>
    <name evidence="2" type="ORF">EFB08_14055</name>
</gene>
<name>A0A3M9ML80_9BACT</name>
<dbReference type="RefSeq" id="WP_123127577.1">
    <property type="nucleotide sequence ID" value="NZ_RJJD01000008.1"/>
</dbReference>
<evidence type="ECO:0000313" key="2">
    <source>
        <dbReference type="EMBL" id="RNI25955.1"/>
    </source>
</evidence>
<keyword evidence="3" id="KW-1185">Reference proteome</keyword>
<keyword evidence="1" id="KW-0175">Coiled coil</keyword>
<sequence length="231" mass="27105">MNGLEKLLDQCEKNIDFYTKHLDSLRRNIALQEEAKRLLNTINPEQDYVDFKEMEQFNNYNGYITISTLDLSVNLMNLVKAKTDWEKIFFIKYSYLIIYETIDKLKPLKGKSGIQTIVESNYPDLEGSLKSLFQDIDAFKKATDYKKIENTRNYTAGHIEKSLKKYYDTAYKLDGEEAASFINQFLIILNKALFITRDYAVIANKNQKEKSRDTNVRLNNLLDEIQSFIRK</sequence>
<dbReference type="Proteomes" id="UP000272117">
    <property type="component" value="Unassembled WGS sequence"/>
</dbReference>
<dbReference type="AlphaFoldDB" id="A0A3M9ML80"/>
<evidence type="ECO:0000313" key="3">
    <source>
        <dbReference type="Proteomes" id="UP000272117"/>
    </source>
</evidence>
<evidence type="ECO:0000256" key="1">
    <source>
        <dbReference type="SAM" id="Coils"/>
    </source>
</evidence>